<name>A0A7J7J1J1_BUGNE</name>
<feature type="compositionally biased region" description="Basic and acidic residues" evidence="1">
    <location>
        <begin position="371"/>
        <end position="380"/>
    </location>
</feature>
<dbReference type="EMBL" id="VXIV02003204">
    <property type="protein sequence ID" value="KAF6019945.1"/>
    <property type="molecule type" value="Genomic_DNA"/>
</dbReference>
<gene>
    <name evidence="2" type="ORF">EB796_021765</name>
</gene>
<feature type="region of interest" description="Disordered" evidence="1">
    <location>
        <begin position="353"/>
        <end position="380"/>
    </location>
</feature>
<evidence type="ECO:0000256" key="1">
    <source>
        <dbReference type="SAM" id="MobiDB-lite"/>
    </source>
</evidence>
<dbReference type="AlphaFoldDB" id="A0A7J7J1J1"/>
<comment type="caution">
    <text evidence="2">The sequence shown here is derived from an EMBL/GenBank/DDBJ whole genome shotgun (WGS) entry which is preliminary data.</text>
</comment>
<keyword evidence="3" id="KW-1185">Reference proteome</keyword>
<organism evidence="2 3">
    <name type="scientific">Bugula neritina</name>
    <name type="common">Brown bryozoan</name>
    <name type="synonym">Sertularia neritina</name>
    <dbReference type="NCBI Taxonomy" id="10212"/>
    <lineage>
        <taxon>Eukaryota</taxon>
        <taxon>Metazoa</taxon>
        <taxon>Spiralia</taxon>
        <taxon>Lophotrochozoa</taxon>
        <taxon>Bryozoa</taxon>
        <taxon>Gymnolaemata</taxon>
        <taxon>Cheilostomatida</taxon>
        <taxon>Flustrina</taxon>
        <taxon>Buguloidea</taxon>
        <taxon>Bugulidae</taxon>
        <taxon>Bugula</taxon>
    </lineage>
</organism>
<dbReference type="Proteomes" id="UP000593567">
    <property type="component" value="Unassembled WGS sequence"/>
</dbReference>
<evidence type="ECO:0000313" key="2">
    <source>
        <dbReference type="EMBL" id="KAF6019945.1"/>
    </source>
</evidence>
<accession>A0A7J7J1J1</accession>
<proteinExistence type="predicted"/>
<sequence>MVQKRHISVDSLLRFPDNSRRVASHRGVLAAVKDSGDRSLLKQWKQPVFPRYHHIVDTHPVFNSMEQTVITRLESMPTSETLIPLSHSIKTGKNRHNNQYDKYETNSNFQCPNANHSTESNQFCTENTIRDTNDKPLNSHYKCVSGNIISHGQKQNNTANHNSEKTFTDRPHQSISALSVSNPYNHFIGSSYSKMAYLRSSSNQILNCRTIDDGYLQGLYQPLTRCNQKSEDCESPANSSKERPLETIKKRAKNTGIFGYEGTHSLVKGFDTLDTFNTHLNPSQSRPKSLRGRNFYKCEISPKVNLQVSKESKSFRKRNAVLRRKMENVHLHLHEEEVMSCISGSDSLSLADDSSDCTSSSQGNRSGSVRCVEEVNEDRL</sequence>
<protein>
    <submittedName>
        <fullName evidence="2">Uncharacterized protein</fullName>
    </submittedName>
</protein>
<evidence type="ECO:0000313" key="3">
    <source>
        <dbReference type="Proteomes" id="UP000593567"/>
    </source>
</evidence>
<reference evidence="2" key="1">
    <citation type="submission" date="2020-06" db="EMBL/GenBank/DDBJ databases">
        <title>Draft genome of Bugula neritina, a colonial animal packing powerful symbionts and potential medicines.</title>
        <authorList>
            <person name="Rayko M."/>
        </authorList>
    </citation>
    <scope>NUCLEOTIDE SEQUENCE [LARGE SCALE GENOMIC DNA]</scope>
    <source>
        <strain evidence="2">Kwan_BN1</strain>
    </source>
</reference>